<dbReference type="InterPro" id="IPR027373">
    <property type="entry name" value="RHH_dom"/>
</dbReference>
<dbReference type="InterPro" id="IPR038268">
    <property type="entry name" value="RHH_sf"/>
</dbReference>
<dbReference type="Proteomes" id="UP001203212">
    <property type="component" value="Unassembled WGS sequence"/>
</dbReference>
<reference evidence="2 3" key="1">
    <citation type="submission" date="2022-01" db="EMBL/GenBank/DDBJ databases">
        <title>Whole genome-based taxonomy of the Shewanellaceae.</title>
        <authorList>
            <person name="Martin-Rodriguez A.J."/>
        </authorList>
    </citation>
    <scope>NUCLEOTIDE SEQUENCE [LARGE SCALE GENOMIC DNA]</scope>
    <source>
        <strain evidence="2 3">JCM 17801</strain>
    </source>
</reference>
<name>A0ABT0KYY4_9GAMM</name>
<dbReference type="Gene3D" id="1.10.3990.20">
    <property type="entry name" value="protein bp1543"/>
    <property type="match status" value="1"/>
</dbReference>
<evidence type="ECO:0000313" key="3">
    <source>
        <dbReference type="Proteomes" id="UP001203212"/>
    </source>
</evidence>
<dbReference type="EMBL" id="JAKILK010000002">
    <property type="protein sequence ID" value="MCL1116455.1"/>
    <property type="molecule type" value="Genomic_DNA"/>
</dbReference>
<dbReference type="RefSeq" id="WP_188840040.1">
    <property type="nucleotide sequence ID" value="NZ_BMOT01000002.1"/>
</dbReference>
<keyword evidence="3" id="KW-1185">Reference proteome</keyword>
<sequence length="105" mass="11995">MCEIYSGAEPELFASQTRSIRIDGVVTSIRLEAVFWQIIQQIAEEADLSIAEFLTRIYREVIIKRGEINNFSSLLRVACTTYLNQGSRITLTSSQTENDFRSQQN</sequence>
<evidence type="ECO:0000259" key="1">
    <source>
        <dbReference type="Pfam" id="PF13467"/>
    </source>
</evidence>
<protein>
    <submittedName>
        <fullName evidence="2">Ribbon-helix-helix domain-containing protein</fullName>
    </submittedName>
</protein>
<feature type="domain" description="Ribbon-helix-helix" evidence="1">
    <location>
        <begin position="16"/>
        <end position="83"/>
    </location>
</feature>
<dbReference type="Pfam" id="PF13467">
    <property type="entry name" value="RHH_4"/>
    <property type="match status" value="1"/>
</dbReference>
<comment type="caution">
    <text evidence="2">The sequence shown here is derived from an EMBL/GenBank/DDBJ whole genome shotgun (WGS) entry which is preliminary data.</text>
</comment>
<proteinExistence type="predicted"/>
<accession>A0ABT0KYY4</accession>
<evidence type="ECO:0000313" key="2">
    <source>
        <dbReference type="EMBL" id="MCL1116455.1"/>
    </source>
</evidence>
<gene>
    <name evidence="2" type="ORF">L2689_04255</name>
</gene>
<organism evidence="2 3">
    <name type="scientific">Shewanella aestuarii</name>
    <dbReference type="NCBI Taxonomy" id="1028752"/>
    <lineage>
        <taxon>Bacteria</taxon>
        <taxon>Pseudomonadati</taxon>
        <taxon>Pseudomonadota</taxon>
        <taxon>Gammaproteobacteria</taxon>
        <taxon>Alteromonadales</taxon>
        <taxon>Shewanellaceae</taxon>
        <taxon>Shewanella</taxon>
    </lineage>
</organism>